<evidence type="ECO:0000313" key="3">
    <source>
        <dbReference type="EMBL" id="GLZ76862.1"/>
    </source>
</evidence>
<dbReference type="Proteomes" id="UP001165079">
    <property type="component" value="Unassembled WGS sequence"/>
</dbReference>
<keyword evidence="1" id="KW-0472">Membrane</keyword>
<dbReference type="AlphaFoldDB" id="A0A9W6SJB8"/>
<feature type="transmembrane region" description="Helical" evidence="1">
    <location>
        <begin position="36"/>
        <end position="56"/>
    </location>
</feature>
<dbReference type="EMBL" id="BSTX01000001">
    <property type="protein sequence ID" value="GLZ76862.1"/>
    <property type="molecule type" value="Genomic_DNA"/>
</dbReference>
<name>A0A9W6SJB8_9ACTN</name>
<sequence>MGWRRGALAAAAIGLLGALIGGAAYAADGAPTSVTAGNAVVAAVVGIAAGGLTLWVRSRTRGRDEE</sequence>
<dbReference type="PROSITE" id="PS51318">
    <property type="entry name" value="TAT"/>
    <property type="match status" value="1"/>
</dbReference>
<proteinExistence type="predicted"/>
<organism evidence="3 4">
    <name type="scientific">Actinorhabdospora filicis</name>
    <dbReference type="NCBI Taxonomy" id="1785913"/>
    <lineage>
        <taxon>Bacteria</taxon>
        <taxon>Bacillati</taxon>
        <taxon>Actinomycetota</taxon>
        <taxon>Actinomycetes</taxon>
        <taxon>Micromonosporales</taxon>
        <taxon>Micromonosporaceae</taxon>
        <taxon>Actinorhabdospora</taxon>
    </lineage>
</organism>
<dbReference type="RefSeq" id="WP_285662015.1">
    <property type="nucleotide sequence ID" value="NZ_BSTX01000001.1"/>
</dbReference>
<protein>
    <recommendedName>
        <fullName evidence="5">LPXTG cell wall anchor domain-containing protein</fullName>
    </recommendedName>
</protein>
<keyword evidence="4" id="KW-1185">Reference proteome</keyword>
<evidence type="ECO:0000256" key="2">
    <source>
        <dbReference type="SAM" id="SignalP"/>
    </source>
</evidence>
<keyword evidence="1" id="KW-1133">Transmembrane helix</keyword>
<reference evidence="3" key="1">
    <citation type="submission" date="2023-03" db="EMBL/GenBank/DDBJ databases">
        <title>Actinorhabdospora filicis NBRC 111898.</title>
        <authorList>
            <person name="Ichikawa N."/>
            <person name="Sato H."/>
            <person name="Tonouchi N."/>
        </authorList>
    </citation>
    <scope>NUCLEOTIDE SEQUENCE</scope>
    <source>
        <strain evidence="3">NBRC 111898</strain>
    </source>
</reference>
<keyword evidence="2" id="KW-0732">Signal</keyword>
<gene>
    <name evidence="3" type="ORF">Afil01_16690</name>
</gene>
<accession>A0A9W6SJB8</accession>
<evidence type="ECO:0000256" key="1">
    <source>
        <dbReference type="SAM" id="Phobius"/>
    </source>
</evidence>
<evidence type="ECO:0008006" key="5">
    <source>
        <dbReference type="Google" id="ProtNLM"/>
    </source>
</evidence>
<comment type="caution">
    <text evidence="3">The sequence shown here is derived from an EMBL/GenBank/DDBJ whole genome shotgun (WGS) entry which is preliminary data.</text>
</comment>
<evidence type="ECO:0000313" key="4">
    <source>
        <dbReference type="Proteomes" id="UP001165079"/>
    </source>
</evidence>
<feature type="chain" id="PRO_5040739727" description="LPXTG cell wall anchor domain-containing protein" evidence="2">
    <location>
        <begin position="27"/>
        <end position="66"/>
    </location>
</feature>
<feature type="signal peptide" evidence="2">
    <location>
        <begin position="1"/>
        <end position="26"/>
    </location>
</feature>
<dbReference type="InterPro" id="IPR006311">
    <property type="entry name" value="TAT_signal"/>
</dbReference>
<keyword evidence="1" id="KW-0812">Transmembrane</keyword>